<evidence type="ECO:0000259" key="2">
    <source>
        <dbReference type="Pfam" id="PF20254"/>
    </source>
</evidence>
<name>A0A1C5HRQ3_9ACTN</name>
<sequence>MVRLRRRWALGLLAGGASAAALGTTDPVRHRTGTLVRREPPPVEVENRAAGAPWWPWDGQRAVDDRHRQIQGYASTTSVAPGESIDFHVAVNPAGRYRISVHRLGWYDGAGARTMLTSPEFDGVPQPVPPADPATGTIACRWPVSWTVRVPDHWTSGLYQAVFTSADGWHACTPFVVRDDRRAAALCVVLPVTTWQAYNQWPRDRRAGKSLYNGYAATGRQDPRLRALEVSFDRPYAEHGIPIQLTRDHDAIQWLERSGYDVSYATSLDLHSGRLDPTRHRGIVFAGHDEYWSAEMRRTAERAVAAGHSLAFLGANSVYWHIRVRPTADGRPERVVACAKKTDSDLGQDAAGPTVRWRSLGQPEQALIGVQYNGIVGDPQPLVVQGADHWFWAGTGVADGDRIPGVVGGEADGLNPTGPRPAATTATLLSASPYRTREGRRQMQNTHLYETPQGGIVFAAGTLCWTMALNRQGNRDERIERATANLLDRITGRAGASTGPTGPAVEAPD</sequence>
<dbReference type="EMBL" id="LT607754">
    <property type="protein sequence ID" value="SCG48583.1"/>
    <property type="molecule type" value="Genomic_DNA"/>
</dbReference>
<organism evidence="3 4">
    <name type="scientific">Micromonospora inositola</name>
    <dbReference type="NCBI Taxonomy" id="47865"/>
    <lineage>
        <taxon>Bacteria</taxon>
        <taxon>Bacillati</taxon>
        <taxon>Actinomycetota</taxon>
        <taxon>Actinomycetes</taxon>
        <taxon>Micromonosporales</taxon>
        <taxon>Micromonosporaceae</taxon>
        <taxon>Micromonospora</taxon>
    </lineage>
</organism>
<accession>A0A1C5HRQ3</accession>
<feature type="signal peptide" evidence="1">
    <location>
        <begin position="1"/>
        <end position="19"/>
    </location>
</feature>
<protein>
    <recommendedName>
        <fullName evidence="2">N,N-dimethylformamidase beta subunit-like C-terminal domain-containing protein</fullName>
    </recommendedName>
</protein>
<dbReference type="Pfam" id="PF20254">
    <property type="entry name" value="DMFA2_C"/>
    <property type="match status" value="1"/>
</dbReference>
<evidence type="ECO:0000313" key="3">
    <source>
        <dbReference type="EMBL" id="SCG48583.1"/>
    </source>
</evidence>
<dbReference type="RefSeq" id="WP_089011774.1">
    <property type="nucleotide sequence ID" value="NZ_LT607754.1"/>
</dbReference>
<dbReference type="InterPro" id="IPR046540">
    <property type="entry name" value="DMFA2_C"/>
</dbReference>
<gene>
    <name evidence="3" type="ORF">GA0070613_1705</name>
</gene>
<keyword evidence="1" id="KW-0732">Signal</keyword>
<dbReference type="Proteomes" id="UP000198221">
    <property type="component" value="Chromosome I"/>
</dbReference>
<reference evidence="4" key="1">
    <citation type="submission" date="2016-06" db="EMBL/GenBank/DDBJ databases">
        <authorList>
            <person name="Varghese N."/>
            <person name="Submissions Spin"/>
        </authorList>
    </citation>
    <scope>NUCLEOTIDE SEQUENCE [LARGE SCALE GENOMIC DNA]</scope>
    <source>
        <strain evidence="4">DSM 43819</strain>
    </source>
</reference>
<proteinExistence type="predicted"/>
<dbReference type="OrthoDB" id="505641at2"/>
<dbReference type="AlphaFoldDB" id="A0A1C5HRQ3"/>
<evidence type="ECO:0000313" key="4">
    <source>
        <dbReference type="Proteomes" id="UP000198221"/>
    </source>
</evidence>
<keyword evidence="4" id="KW-1185">Reference proteome</keyword>
<feature type="domain" description="N,N-dimethylformamidase beta subunit-like C-terminal" evidence="2">
    <location>
        <begin position="99"/>
        <end position="472"/>
    </location>
</feature>
<feature type="chain" id="PRO_5008718057" description="N,N-dimethylformamidase beta subunit-like C-terminal domain-containing protein" evidence="1">
    <location>
        <begin position="20"/>
        <end position="509"/>
    </location>
</feature>
<evidence type="ECO:0000256" key="1">
    <source>
        <dbReference type="SAM" id="SignalP"/>
    </source>
</evidence>